<gene>
    <name evidence="1" type="ORF">C8D78_0133</name>
</gene>
<dbReference type="AlphaFoldDB" id="A0A495FKP5"/>
<dbReference type="EMBL" id="RBIR01000001">
    <property type="protein sequence ID" value="RKR29818.1"/>
    <property type="molecule type" value="Genomic_DNA"/>
</dbReference>
<comment type="caution">
    <text evidence="1">The sequence shown here is derived from an EMBL/GenBank/DDBJ whole genome shotgun (WGS) entry which is preliminary data.</text>
</comment>
<evidence type="ECO:0000313" key="1">
    <source>
        <dbReference type="EMBL" id="RKR29818.1"/>
    </source>
</evidence>
<proteinExistence type="predicted"/>
<dbReference type="RefSeq" id="WP_120949973.1">
    <property type="nucleotide sequence ID" value="NZ_RBIR01000001.1"/>
</dbReference>
<evidence type="ECO:0000313" key="2">
    <source>
        <dbReference type="Proteomes" id="UP000276055"/>
    </source>
</evidence>
<protein>
    <submittedName>
        <fullName evidence="1">Uncharacterized protein</fullName>
    </submittedName>
</protein>
<name>A0A495FKP5_9MICC</name>
<organism evidence="1 2">
    <name type="scientific">Arthrobacter oryzae</name>
    <dbReference type="NCBI Taxonomy" id="409290"/>
    <lineage>
        <taxon>Bacteria</taxon>
        <taxon>Bacillati</taxon>
        <taxon>Actinomycetota</taxon>
        <taxon>Actinomycetes</taxon>
        <taxon>Micrococcales</taxon>
        <taxon>Micrococcaceae</taxon>
        <taxon>Arthrobacter</taxon>
    </lineage>
</organism>
<reference evidence="1 2" key="1">
    <citation type="submission" date="2018-10" db="EMBL/GenBank/DDBJ databases">
        <title>Genomic Encyclopedia of Type Strains, Phase IV (KMG-IV): sequencing the most valuable type-strain genomes for metagenomic binning, comparative biology and taxonomic classification.</title>
        <authorList>
            <person name="Goeker M."/>
        </authorList>
    </citation>
    <scope>NUCLEOTIDE SEQUENCE [LARGE SCALE GENOMIC DNA]</scope>
    <source>
        <strain evidence="1 2">DSM 25586</strain>
    </source>
</reference>
<accession>A0A495FKP5</accession>
<sequence>MKIGAGLNTAVLEACSADTTAGSGVVDVEAIAEADGLGMALALGAECAAALVAAGADRDAFTGTELEIPSAGAAVCGPMAGPYCVPGTGAAGACGCAHVLAGRCSGSP</sequence>
<dbReference type="Proteomes" id="UP000276055">
    <property type="component" value="Unassembled WGS sequence"/>
</dbReference>